<dbReference type="Pfam" id="PF13921">
    <property type="entry name" value="Myb_DNA-bind_6"/>
    <property type="match status" value="1"/>
</dbReference>
<protein>
    <submittedName>
        <fullName evidence="3">10344_t:CDS:1</fullName>
    </submittedName>
</protein>
<evidence type="ECO:0000259" key="2">
    <source>
        <dbReference type="PROSITE" id="PS51294"/>
    </source>
</evidence>
<dbReference type="InterPro" id="IPR001005">
    <property type="entry name" value="SANT/Myb"/>
</dbReference>
<evidence type="ECO:0000256" key="1">
    <source>
        <dbReference type="SAM" id="MobiDB-lite"/>
    </source>
</evidence>
<dbReference type="OrthoDB" id="2143914at2759"/>
<dbReference type="CDD" id="cd00167">
    <property type="entry name" value="SANT"/>
    <property type="match status" value="1"/>
</dbReference>
<dbReference type="GO" id="GO:0005634">
    <property type="term" value="C:nucleus"/>
    <property type="evidence" value="ECO:0007669"/>
    <property type="project" value="TreeGrafter"/>
</dbReference>
<dbReference type="AlphaFoldDB" id="A0A9N9DV66"/>
<dbReference type="Proteomes" id="UP000789405">
    <property type="component" value="Unassembled WGS sequence"/>
</dbReference>
<dbReference type="InterPro" id="IPR050560">
    <property type="entry name" value="MYB_TF"/>
</dbReference>
<dbReference type="SUPFAM" id="SSF46689">
    <property type="entry name" value="Homeodomain-like"/>
    <property type="match status" value="1"/>
</dbReference>
<dbReference type="EMBL" id="CAJVPY010005743">
    <property type="protein sequence ID" value="CAG8649484.1"/>
    <property type="molecule type" value="Genomic_DNA"/>
</dbReference>
<name>A0A9N9DV66_9GLOM</name>
<evidence type="ECO:0000313" key="4">
    <source>
        <dbReference type="Proteomes" id="UP000789405"/>
    </source>
</evidence>
<dbReference type="InterPro" id="IPR017930">
    <property type="entry name" value="Myb_dom"/>
</dbReference>
<evidence type="ECO:0000313" key="3">
    <source>
        <dbReference type="EMBL" id="CAG8649484.1"/>
    </source>
</evidence>
<reference evidence="3" key="1">
    <citation type="submission" date="2021-06" db="EMBL/GenBank/DDBJ databases">
        <authorList>
            <person name="Kallberg Y."/>
            <person name="Tangrot J."/>
            <person name="Rosling A."/>
        </authorList>
    </citation>
    <scope>NUCLEOTIDE SEQUENCE</scope>
    <source>
        <strain evidence="3">MA453B</strain>
    </source>
</reference>
<keyword evidence="4" id="KW-1185">Reference proteome</keyword>
<feature type="region of interest" description="Disordered" evidence="1">
    <location>
        <begin position="244"/>
        <end position="272"/>
    </location>
</feature>
<gene>
    <name evidence="3" type="ORF">DERYTH_LOCUS10103</name>
</gene>
<accession>A0A9N9DV66</accession>
<dbReference type="GO" id="GO:0000978">
    <property type="term" value="F:RNA polymerase II cis-regulatory region sequence-specific DNA binding"/>
    <property type="evidence" value="ECO:0007669"/>
    <property type="project" value="TreeGrafter"/>
</dbReference>
<sequence length="272" mass="31609">MSDQDFNENVTLAESFSDTDTLVGSFDDKTEIYMQETTEIHTHKGTEIQTHEGAKLCTHEVTIRDGKNIRKGRYQPYEDTQLIRLYKKLKDQHKNNVFAMIEQIMDRTAKSLRERYCNHLDERIDSSELLPAEKTRIYELYHMLGNRPVHAEIARLLSEGREDGRRRTDLIVRNFLSPKLKKNKESSTRIKDMMDLNTLIHKDDEMDPDNSINNDKVGTTNLANKDEMKPVGLVKKPVGLINKEDEMSQANPMNEENKMDLNNLLIKQDGRE</sequence>
<comment type="caution">
    <text evidence="3">The sequence shown here is derived from an EMBL/GenBank/DDBJ whole genome shotgun (WGS) entry which is preliminary data.</text>
</comment>
<dbReference type="GO" id="GO:0000981">
    <property type="term" value="F:DNA-binding transcription factor activity, RNA polymerase II-specific"/>
    <property type="evidence" value="ECO:0007669"/>
    <property type="project" value="TreeGrafter"/>
</dbReference>
<dbReference type="PROSITE" id="PS51294">
    <property type="entry name" value="HTH_MYB"/>
    <property type="match status" value="1"/>
</dbReference>
<organism evidence="3 4">
    <name type="scientific">Dentiscutata erythropus</name>
    <dbReference type="NCBI Taxonomy" id="1348616"/>
    <lineage>
        <taxon>Eukaryota</taxon>
        <taxon>Fungi</taxon>
        <taxon>Fungi incertae sedis</taxon>
        <taxon>Mucoromycota</taxon>
        <taxon>Glomeromycotina</taxon>
        <taxon>Glomeromycetes</taxon>
        <taxon>Diversisporales</taxon>
        <taxon>Gigasporaceae</taxon>
        <taxon>Dentiscutata</taxon>
    </lineage>
</organism>
<proteinExistence type="predicted"/>
<dbReference type="InterPro" id="IPR009057">
    <property type="entry name" value="Homeodomain-like_sf"/>
</dbReference>
<dbReference type="Gene3D" id="1.10.10.60">
    <property type="entry name" value="Homeodomain-like"/>
    <property type="match status" value="1"/>
</dbReference>
<feature type="domain" description="HTH myb-type" evidence="2">
    <location>
        <begin position="66"/>
        <end position="124"/>
    </location>
</feature>
<dbReference type="PANTHER" id="PTHR45614">
    <property type="entry name" value="MYB PROTEIN-RELATED"/>
    <property type="match status" value="1"/>
</dbReference>